<evidence type="ECO:0000256" key="8">
    <source>
        <dbReference type="SAM" id="MobiDB-lite"/>
    </source>
</evidence>
<dbReference type="PROSITE" id="PS50157">
    <property type="entry name" value="ZINC_FINGER_C2H2_2"/>
    <property type="match status" value="2"/>
</dbReference>
<evidence type="ECO:0000256" key="4">
    <source>
        <dbReference type="ARBA" id="ARBA00022771"/>
    </source>
</evidence>
<keyword evidence="11" id="KW-1185">Reference proteome</keyword>
<dbReference type="PANTHER" id="PTHR16515">
    <property type="entry name" value="PR DOMAIN ZINC FINGER PROTEIN"/>
    <property type="match status" value="1"/>
</dbReference>
<dbReference type="SUPFAM" id="SSF57667">
    <property type="entry name" value="beta-beta-alpha zinc fingers"/>
    <property type="match status" value="1"/>
</dbReference>
<evidence type="ECO:0000256" key="3">
    <source>
        <dbReference type="ARBA" id="ARBA00022737"/>
    </source>
</evidence>
<feature type="domain" description="C2H2-type" evidence="9">
    <location>
        <begin position="50"/>
        <end position="76"/>
    </location>
</feature>
<feature type="compositionally biased region" description="Polar residues" evidence="8">
    <location>
        <begin position="84"/>
        <end position="98"/>
    </location>
</feature>
<feature type="compositionally biased region" description="Basic and acidic residues" evidence="8">
    <location>
        <begin position="70"/>
        <end position="83"/>
    </location>
</feature>
<dbReference type="AlphaFoldDB" id="A0AAV2MDG6"/>
<accession>A0AAV2MDG6</accession>
<proteinExistence type="predicted"/>
<evidence type="ECO:0000259" key="9">
    <source>
        <dbReference type="PROSITE" id="PS50157"/>
    </source>
</evidence>
<reference evidence="10 11" key="1">
    <citation type="submission" date="2024-04" db="EMBL/GenBank/DDBJ databases">
        <authorList>
            <person name="Waldvogel A.-M."/>
            <person name="Schoenle A."/>
        </authorList>
    </citation>
    <scope>NUCLEOTIDE SEQUENCE [LARGE SCALE GENOMIC DNA]</scope>
</reference>
<dbReference type="GO" id="GO:0008270">
    <property type="term" value="F:zinc ion binding"/>
    <property type="evidence" value="ECO:0007669"/>
    <property type="project" value="UniProtKB-KW"/>
</dbReference>
<evidence type="ECO:0000256" key="2">
    <source>
        <dbReference type="ARBA" id="ARBA00022723"/>
    </source>
</evidence>
<feature type="domain" description="C2H2-type" evidence="9">
    <location>
        <begin position="14"/>
        <end position="41"/>
    </location>
</feature>
<gene>
    <name evidence="10" type="ORF">KC01_LOCUS37845</name>
</gene>
<dbReference type="Proteomes" id="UP001497482">
    <property type="component" value="Chromosome 7"/>
</dbReference>
<dbReference type="InterPro" id="IPR036236">
    <property type="entry name" value="Znf_C2H2_sf"/>
</dbReference>
<evidence type="ECO:0000256" key="7">
    <source>
        <dbReference type="PROSITE-ProRule" id="PRU00042"/>
    </source>
</evidence>
<evidence type="ECO:0000313" key="10">
    <source>
        <dbReference type="EMBL" id="CAL1611426.1"/>
    </source>
</evidence>
<sequence length="666" mass="72778">MLGLLGNTSSSKVYPCVACSATFSGLASLLVHQATHAPPNPQPVPSTAMYICDCGDEFLDFSAMMEHKRSHVTEEQELQKSHDNQVTTNEESSNTLSVETPVGNDEADVVHGAGAVVHGAGAVTHGAGAVAHGAEAVAQTEEAVREDAAGPSAHELPPVKNTGKNAVHGNDTKDYSPASTAAGQLMERALAAEEEPEEEGNKMHETEPKSKLMKILVSAYEKHIVHQSLFEDNGKTIKEEPELVMISQESRITETTAKQLKRPGKSGTKTKAPSIGKLLERVTCECGMGFTSPKLLLEHLQKHAQESYTCPTCGVTVNSWADYEIHLQLHMHPQHRRSLTPLTLQLKMDVPNMKFYCKARGPETPKSTKFCISVVVFRTSVIMFSGFQDLPSVPNLDVCVCFSCEQIFSSRKFLEEHVCSKPLYLCSCGTEFTSYSDMVLHCASHEPGQQVLDHQNIKKQRTEKRWQEEEKLKQLLTGEISITPPSQRIPNQRQPTQIGKAFDMSPRVMAGKNPLKPVQIKPVVSNSKFVVVNTPAPPPPSTPAGVVLTPGKGYECRVCHVYFESINVLQRHKCAKAHEFLMKHKLSAPGNRQRSAAPLQVPSSSVKNVPKPILPAPMSSTDRRLSNVTKDTSTAAADDDCFIVESGPEKPAEVIYQVTSSVPIKT</sequence>
<keyword evidence="3" id="KW-0677">Repeat</keyword>
<organism evidence="10 11">
    <name type="scientific">Knipowitschia caucasica</name>
    <name type="common">Caucasian dwarf goby</name>
    <name type="synonym">Pomatoschistus caucasicus</name>
    <dbReference type="NCBI Taxonomy" id="637954"/>
    <lineage>
        <taxon>Eukaryota</taxon>
        <taxon>Metazoa</taxon>
        <taxon>Chordata</taxon>
        <taxon>Craniata</taxon>
        <taxon>Vertebrata</taxon>
        <taxon>Euteleostomi</taxon>
        <taxon>Actinopterygii</taxon>
        <taxon>Neopterygii</taxon>
        <taxon>Teleostei</taxon>
        <taxon>Neoteleostei</taxon>
        <taxon>Acanthomorphata</taxon>
        <taxon>Gobiaria</taxon>
        <taxon>Gobiiformes</taxon>
        <taxon>Gobioidei</taxon>
        <taxon>Gobiidae</taxon>
        <taxon>Gobiinae</taxon>
        <taxon>Knipowitschia</taxon>
    </lineage>
</organism>
<dbReference type="EMBL" id="OZ035829">
    <property type="protein sequence ID" value="CAL1611426.1"/>
    <property type="molecule type" value="Genomic_DNA"/>
</dbReference>
<keyword evidence="6" id="KW-0539">Nucleus</keyword>
<feature type="region of interest" description="Disordered" evidence="8">
    <location>
        <begin position="70"/>
        <end position="101"/>
    </location>
</feature>
<evidence type="ECO:0000256" key="5">
    <source>
        <dbReference type="ARBA" id="ARBA00022833"/>
    </source>
</evidence>
<keyword evidence="4 7" id="KW-0863">Zinc-finger</keyword>
<feature type="region of interest" description="Disordered" evidence="8">
    <location>
        <begin position="133"/>
        <end position="178"/>
    </location>
</feature>
<feature type="compositionally biased region" description="Basic and acidic residues" evidence="8">
    <location>
        <begin position="199"/>
        <end position="208"/>
    </location>
</feature>
<evidence type="ECO:0000256" key="1">
    <source>
        <dbReference type="ARBA" id="ARBA00004123"/>
    </source>
</evidence>
<dbReference type="InterPro" id="IPR013087">
    <property type="entry name" value="Znf_C2H2_type"/>
</dbReference>
<dbReference type="PANTHER" id="PTHR16515:SF66">
    <property type="entry name" value="C2H2-TYPE DOMAIN-CONTAINING PROTEIN"/>
    <property type="match status" value="1"/>
</dbReference>
<keyword evidence="5" id="KW-0862">Zinc</keyword>
<feature type="region of interest" description="Disordered" evidence="8">
    <location>
        <begin position="189"/>
        <end position="208"/>
    </location>
</feature>
<dbReference type="GO" id="GO:0005634">
    <property type="term" value="C:nucleus"/>
    <property type="evidence" value="ECO:0007669"/>
    <property type="project" value="UniProtKB-SubCell"/>
</dbReference>
<dbReference type="SMART" id="SM00355">
    <property type="entry name" value="ZnF_C2H2"/>
    <property type="match status" value="6"/>
</dbReference>
<dbReference type="Pfam" id="PF12874">
    <property type="entry name" value="zf-met"/>
    <property type="match status" value="1"/>
</dbReference>
<evidence type="ECO:0000313" key="11">
    <source>
        <dbReference type="Proteomes" id="UP001497482"/>
    </source>
</evidence>
<dbReference type="GO" id="GO:0010468">
    <property type="term" value="P:regulation of gene expression"/>
    <property type="evidence" value="ECO:0007669"/>
    <property type="project" value="TreeGrafter"/>
</dbReference>
<feature type="region of interest" description="Disordered" evidence="8">
    <location>
        <begin position="589"/>
        <end position="633"/>
    </location>
</feature>
<comment type="subcellular location">
    <subcellularLocation>
        <location evidence="1">Nucleus</location>
    </subcellularLocation>
</comment>
<dbReference type="Gene3D" id="3.30.160.60">
    <property type="entry name" value="Classic Zinc Finger"/>
    <property type="match status" value="2"/>
</dbReference>
<dbReference type="PROSITE" id="PS00028">
    <property type="entry name" value="ZINC_FINGER_C2H2_1"/>
    <property type="match status" value="3"/>
</dbReference>
<evidence type="ECO:0000256" key="6">
    <source>
        <dbReference type="ARBA" id="ARBA00023242"/>
    </source>
</evidence>
<dbReference type="InterPro" id="IPR050331">
    <property type="entry name" value="Zinc_finger"/>
</dbReference>
<protein>
    <recommendedName>
        <fullName evidence="9">C2H2-type domain-containing protein</fullName>
    </recommendedName>
</protein>
<keyword evidence="2" id="KW-0479">Metal-binding</keyword>
<name>A0AAV2MDG6_KNICA</name>